<comment type="caution">
    <text evidence="1">The sequence shown here is derived from an EMBL/GenBank/DDBJ whole genome shotgun (WGS) entry which is preliminary data.</text>
</comment>
<reference evidence="1" key="1">
    <citation type="submission" date="2018-05" db="EMBL/GenBank/DDBJ databases">
        <title>Draft genome of Mucuna pruriens seed.</title>
        <authorList>
            <person name="Nnadi N.E."/>
            <person name="Vos R."/>
            <person name="Hasami M.H."/>
            <person name="Devisetty U.K."/>
            <person name="Aguiy J.C."/>
        </authorList>
    </citation>
    <scope>NUCLEOTIDE SEQUENCE [LARGE SCALE GENOMIC DNA]</scope>
    <source>
        <strain evidence="1">JCA_2017</strain>
    </source>
</reference>
<evidence type="ECO:0008006" key="3">
    <source>
        <dbReference type="Google" id="ProtNLM"/>
    </source>
</evidence>
<sequence>MEAYLETLDLWEAIEEDYEVLPLPDNPTMAQIKNHKEKKNPKSKGKTMIMTLKSAKAINLMREFELQRMKESELQRMKESETMKEYSDKLLSIANKIRLLGSDFVDSRIVEKILGMLWMLHTSHVPFSHDIVLDQYEARLLYNKVKVWLLVGESESVKRSERVE</sequence>
<dbReference type="PANTHER" id="PTHR35317:SF11">
    <property type="entry name" value="CCHC-TYPE DOMAIN-CONTAINING PROTEIN"/>
    <property type="match status" value="1"/>
</dbReference>
<dbReference type="STRING" id="157652.A0A371H260"/>
<dbReference type="EMBL" id="QJKJ01003788">
    <property type="protein sequence ID" value="RDX96875.1"/>
    <property type="molecule type" value="Genomic_DNA"/>
</dbReference>
<dbReference type="AlphaFoldDB" id="A0A371H260"/>
<proteinExistence type="predicted"/>
<dbReference type="OrthoDB" id="1711498at2759"/>
<gene>
    <name evidence="1" type="ORF">CR513_20419</name>
</gene>
<accession>A0A371H260</accession>
<protein>
    <recommendedName>
        <fullName evidence="3">DUF4219 domain-containing protein</fullName>
    </recommendedName>
</protein>
<evidence type="ECO:0000313" key="2">
    <source>
        <dbReference type="Proteomes" id="UP000257109"/>
    </source>
</evidence>
<evidence type="ECO:0000313" key="1">
    <source>
        <dbReference type="EMBL" id="RDX96875.1"/>
    </source>
</evidence>
<dbReference type="PANTHER" id="PTHR35317">
    <property type="entry name" value="OS04G0629600 PROTEIN"/>
    <property type="match status" value="1"/>
</dbReference>
<dbReference type="Proteomes" id="UP000257109">
    <property type="component" value="Unassembled WGS sequence"/>
</dbReference>
<name>A0A371H260_MUCPR</name>
<feature type="non-terminal residue" evidence="1">
    <location>
        <position position="1"/>
    </location>
</feature>
<keyword evidence="2" id="KW-1185">Reference proteome</keyword>
<organism evidence="1 2">
    <name type="scientific">Mucuna pruriens</name>
    <name type="common">Velvet bean</name>
    <name type="synonym">Dolichos pruriens</name>
    <dbReference type="NCBI Taxonomy" id="157652"/>
    <lineage>
        <taxon>Eukaryota</taxon>
        <taxon>Viridiplantae</taxon>
        <taxon>Streptophyta</taxon>
        <taxon>Embryophyta</taxon>
        <taxon>Tracheophyta</taxon>
        <taxon>Spermatophyta</taxon>
        <taxon>Magnoliopsida</taxon>
        <taxon>eudicotyledons</taxon>
        <taxon>Gunneridae</taxon>
        <taxon>Pentapetalae</taxon>
        <taxon>rosids</taxon>
        <taxon>fabids</taxon>
        <taxon>Fabales</taxon>
        <taxon>Fabaceae</taxon>
        <taxon>Papilionoideae</taxon>
        <taxon>50 kb inversion clade</taxon>
        <taxon>NPAAA clade</taxon>
        <taxon>indigoferoid/millettioid clade</taxon>
        <taxon>Phaseoleae</taxon>
        <taxon>Mucuna</taxon>
    </lineage>
</organism>